<dbReference type="PANTHER" id="PTHR12771:SF56">
    <property type="entry name" value="CED-12"/>
    <property type="match status" value="1"/>
</dbReference>
<dbReference type="InterPro" id="IPR006816">
    <property type="entry name" value="ELMO_dom"/>
</dbReference>
<proteinExistence type="predicted"/>
<organism evidence="2 3">
    <name type="scientific">Thecamonas trahens ATCC 50062</name>
    <dbReference type="NCBI Taxonomy" id="461836"/>
    <lineage>
        <taxon>Eukaryota</taxon>
        <taxon>Apusozoa</taxon>
        <taxon>Apusomonadida</taxon>
        <taxon>Apusomonadidae</taxon>
        <taxon>Thecamonas</taxon>
    </lineage>
</organism>
<dbReference type="OMA" id="HHNLHGC"/>
<dbReference type="RefSeq" id="XP_013754855.1">
    <property type="nucleotide sequence ID" value="XM_013899401.1"/>
</dbReference>
<dbReference type="InterPro" id="IPR050868">
    <property type="entry name" value="ELMO_domain-containing"/>
</dbReference>
<dbReference type="eggNOG" id="KOG2998">
    <property type="taxonomic scope" value="Eukaryota"/>
</dbReference>
<accession>A0A0L0DNH0</accession>
<gene>
    <name evidence="2" type="ORF">AMSG_09134</name>
</gene>
<dbReference type="AlphaFoldDB" id="A0A0L0DNH0"/>
<evidence type="ECO:0000313" key="3">
    <source>
        <dbReference type="Proteomes" id="UP000054408"/>
    </source>
</evidence>
<reference evidence="2 3" key="1">
    <citation type="submission" date="2010-05" db="EMBL/GenBank/DDBJ databases">
        <title>The Genome Sequence of Thecamonas trahens ATCC 50062.</title>
        <authorList>
            <consortium name="The Broad Institute Genome Sequencing Platform"/>
            <person name="Russ C."/>
            <person name="Cuomo C."/>
            <person name="Shea T."/>
            <person name="Young S.K."/>
            <person name="Zeng Q."/>
            <person name="Koehrsen M."/>
            <person name="Haas B."/>
            <person name="Borodovsky M."/>
            <person name="Guigo R."/>
            <person name="Alvarado L."/>
            <person name="Berlin A."/>
            <person name="Bochicchio J."/>
            <person name="Borenstein D."/>
            <person name="Chapman S."/>
            <person name="Chen Z."/>
            <person name="Freedman E."/>
            <person name="Gellesch M."/>
            <person name="Goldberg J."/>
            <person name="Griggs A."/>
            <person name="Gujja S."/>
            <person name="Heilman E."/>
            <person name="Heiman D."/>
            <person name="Hepburn T."/>
            <person name="Howarth C."/>
            <person name="Jen D."/>
            <person name="Larson L."/>
            <person name="Mehta T."/>
            <person name="Park D."/>
            <person name="Pearson M."/>
            <person name="Roberts A."/>
            <person name="Saif S."/>
            <person name="Shenoy N."/>
            <person name="Sisk P."/>
            <person name="Stolte C."/>
            <person name="Sykes S."/>
            <person name="Thomson T."/>
            <person name="Walk T."/>
            <person name="White J."/>
            <person name="Yandava C."/>
            <person name="Burger G."/>
            <person name="Gray M.W."/>
            <person name="Holland P.W.H."/>
            <person name="King N."/>
            <person name="Lang F.B.F."/>
            <person name="Roger A.J."/>
            <person name="Ruiz-Trillo I."/>
            <person name="Lander E."/>
            <person name="Nusbaum C."/>
        </authorList>
    </citation>
    <scope>NUCLEOTIDE SEQUENCE [LARGE SCALE GENOMIC DNA]</scope>
    <source>
        <strain evidence="2 3">ATCC 50062</strain>
    </source>
</reference>
<dbReference type="GeneID" id="25567658"/>
<evidence type="ECO:0000259" key="1">
    <source>
        <dbReference type="PROSITE" id="PS51335"/>
    </source>
</evidence>
<dbReference type="Proteomes" id="UP000054408">
    <property type="component" value="Unassembled WGS sequence"/>
</dbReference>
<dbReference type="PROSITE" id="PS51335">
    <property type="entry name" value="ELMO"/>
    <property type="match status" value="1"/>
</dbReference>
<dbReference type="EMBL" id="GL349477">
    <property type="protein sequence ID" value="KNC52963.1"/>
    <property type="molecule type" value="Genomic_DNA"/>
</dbReference>
<feature type="domain" description="ELMO" evidence="1">
    <location>
        <begin position="64"/>
        <end position="227"/>
    </location>
</feature>
<dbReference type="PANTHER" id="PTHR12771">
    <property type="entry name" value="ENGULFMENT AND CELL MOTILITY"/>
    <property type="match status" value="1"/>
</dbReference>
<sequence>MDCCGLGGRVATGGAQASMARDFELSEPTAGGSGYRAQVREEFAATMQAASDLLTASFDLDNAEHVALAGSLFAAVFPDDRLPSDLVTRKWKEMGFQRQYPVSDLRASGLLGLWLLDWFATNYHDAFLDLVNTHRPRDDIHYPVAAAGLNIAALVADVLQLRIGISYAIRTPIYDELASWISSLDDLGEFFCSLFVYFEERWHADGADYMAFNAQLAKLRSRLLQVIPRKNLSGEALEATPFSRVILDERLYDESLEVPAVDEGSCTIL</sequence>
<evidence type="ECO:0000313" key="2">
    <source>
        <dbReference type="EMBL" id="KNC52963.1"/>
    </source>
</evidence>
<keyword evidence="3" id="KW-1185">Reference proteome</keyword>
<protein>
    <submittedName>
        <fullName evidence="2">Engulfment and cell motility</fullName>
    </submittedName>
</protein>
<name>A0A0L0DNH0_THETB</name>
<dbReference type="Pfam" id="PF04727">
    <property type="entry name" value="ELMO_CED12"/>
    <property type="match status" value="1"/>
</dbReference>